<dbReference type="Proteomes" id="UP000344450">
    <property type="component" value="Chromosome"/>
</dbReference>
<dbReference type="EMBL" id="CP045845">
    <property type="protein sequence ID" value="QGH31178.1"/>
    <property type="molecule type" value="Genomic_DNA"/>
</dbReference>
<evidence type="ECO:0000313" key="2">
    <source>
        <dbReference type="EMBL" id="QGH31178.1"/>
    </source>
</evidence>
<reference evidence="2 3" key="1">
    <citation type="submission" date="2019-10" db="EMBL/GenBank/DDBJ databases">
        <title>Complete genome sequencing of drug resistant plasmids in Kluyvera intermedia.</title>
        <authorList>
            <person name="Ke C."/>
            <person name="Jian S."/>
        </authorList>
    </citation>
    <scope>NUCLEOTIDE SEQUENCE [LARGE SCALE GENOMIC DNA]</scope>
    <source>
        <strain evidence="2 3">N2-1</strain>
    </source>
</reference>
<gene>
    <name evidence="2" type="ORF">GHC21_16535</name>
</gene>
<evidence type="ECO:0008006" key="4">
    <source>
        <dbReference type="Google" id="ProtNLM"/>
    </source>
</evidence>
<name>A0ABX6DRJ9_KLUIN</name>
<sequence>MNRLVDLDRFKCELALKKWQADCRKRMAQRYPTIAFDADYWHLKGVTVMDSRDFSFTPALLAFADKHPSYSEVLRCLVAETVLGEKIKDIRDYVRRLRLIRLASSDSLFDLDHAALRTIETTALQRARNNPGSAQRTLVSLGQLDRILDVLATKGVIPRMRYRMQPETRQELNVLRTFYVTQSRQAKAAALDRMIEALNEAFNALFAKDPRLSAGDRVALATMGLELCAPSRINEILCLCVDDYVSVDDYAQRVANKEVDTVHAAHQMLLVTMKGSKGTQWNAKPVLNFMIKLFHYCLKVILEHGKRSRMLVEWYKHYPYQLYLPPELEHLRYTNLTARSLSYIIGLSTQDGDSSQYMAKHLMAELGKKCFKVPNPDPITKYGTSAAMEEVDSVRWDDIEPILLSKVYKALENCRIVTSSNHYKGDLAKMLFLFDHDAALYIPSAIKYDFLKRRLKQTAAERLHVKQPTLFEKLGITMPINGVTQIAEINAHDPRRWLTTMALTYGEKLSNVLINKWANRLSVAQLWHYDFRSVETNATAGTIPVPLELTELSKGLMSCRQLEDKYGPRIDIVTVHDAGISGTTLDAISAATEDRPIARTGEQIIIIYPTWYGFCSHQHHEKPCRAYTSCLPCNNSHLVKGHRPTNDRTRARSSELHSAILNIVEQTIIIHNREIADDQETLAQHVYHLVERGLTPSQMTDELIARFHEIKHLIKDTVLKNMLHEAFVATGFVEKLDNPMYINGALMKYHNPTHHAAPGVERALDAYGGHERIEKERLAMLEKYPQFAPATRGLKDQRALFASGDDNNERDGSEDIADE</sequence>
<proteinExistence type="predicted"/>
<organism evidence="2 3">
    <name type="scientific">Kluyvera intermedia</name>
    <name type="common">Enterobacter intermedius</name>
    <dbReference type="NCBI Taxonomy" id="61648"/>
    <lineage>
        <taxon>Bacteria</taxon>
        <taxon>Pseudomonadati</taxon>
        <taxon>Pseudomonadota</taxon>
        <taxon>Gammaproteobacteria</taxon>
        <taxon>Enterobacterales</taxon>
        <taxon>Enterobacteriaceae</taxon>
        <taxon>Kluyvera</taxon>
    </lineage>
</organism>
<evidence type="ECO:0000313" key="3">
    <source>
        <dbReference type="Proteomes" id="UP000344450"/>
    </source>
</evidence>
<dbReference type="RefSeq" id="WP_153743520.1">
    <property type="nucleotide sequence ID" value="NZ_CP045843.1"/>
</dbReference>
<protein>
    <recommendedName>
        <fullName evidence="4">Integrase</fullName>
    </recommendedName>
</protein>
<dbReference type="GeneID" id="91974031"/>
<evidence type="ECO:0000256" key="1">
    <source>
        <dbReference type="SAM" id="MobiDB-lite"/>
    </source>
</evidence>
<accession>A0ABX6DRJ9</accession>
<feature type="region of interest" description="Disordered" evidence="1">
    <location>
        <begin position="798"/>
        <end position="819"/>
    </location>
</feature>
<keyword evidence="3" id="KW-1185">Reference proteome</keyword>